<proteinExistence type="predicted"/>
<keyword evidence="3" id="KW-1185">Reference proteome</keyword>
<reference evidence="2" key="1">
    <citation type="submission" date="2016-12" db="EMBL/GenBank/DDBJ databases">
        <authorList>
            <person name="Moulin L."/>
        </authorList>
    </citation>
    <scope>NUCLEOTIDE SEQUENCE [LARGE SCALE GENOMIC DNA]</scope>
    <source>
        <strain evidence="2">STM 7183</strain>
    </source>
</reference>
<feature type="transmembrane region" description="Helical" evidence="1">
    <location>
        <begin position="29"/>
        <end position="49"/>
    </location>
</feature>
<keyword evidence="1" id="KW-0472">Membrane</keyword>
<protein>
    <submittedName>
        <fullName evidence="2">Uncharacterized protein</fullName>
    </submittedName>
</protein>
<keyword evidence="1" id="KW-1133">Transmembrane helix</keyword>
<evidence type="ECO:0000313" key="2">
    <source>
        <dbReference type="EMBL" id="SIT45542.1"/>
    </source>
</evidence>
<evidence type="ECO:0000313" key="3">
    <source>
        <dbReference type="Proteomes" id="UP000195569"/>
    </source>
</evidence>
<evidence type="ECO:0000256" key="1">
    <source>
        <dbReference type="SAM" id="Phobius"/>
    </source>
</evidence>
<dbReference type="Proteomes" id="UP000195569">
    <property type="component" value="Unassembled WGS sequence"/>
</dbReference>
<comment type="caution">
    <text evidence="2">The sequence shown here is derived from an EMBL/GenBank/DDBJ whole genome shotgun (WGS) entry which is preliminary data.</text>
</comment>
<name>A0A1N7SDY9_9BURK</name>
<organism evidence="2 3">
    <name type="scientific">Paraburkholderia piptadeniae</name>
    <dbReference type="NCBI Taxonomy" id="1701573"/>
    <lineage>
        <taxon>Bacteria</taxon>
        <taxon>Pseudomonadati</taxon>
        <taxon>Pseudomonadota</taxon>
        <taxon>Betaproteobacteria</taxon>
        <taxon>Burkholderiales</taxon>
        <taxon>Burkholderiaceae</taxon>
        <taxon>Paraburkholderia</taxon>
    </lineage>
</organism>
<dbReference type="AlphaFoldDB" id="A0A1N7SDY9"/>
<dbReference type="EMBL" id="CYGY02000047">
    <property type="protein sequence ID" value="SIT45542.1"/>
    <property type="molecule type" value="Genomic_DNA"/>
</dbReference>
<sequence length="118" mass="13190">MAFAHNLFCKLFAHARSNGVNNTRIAAQFAYASRFICLISAILSMFIFGKEIPPFWLMRAKILRAALTTNSSDKVIIGPHSPASTRCRRSTIGTMNDKARRVFIRQDIITGNTAVKSR</sequence>
<gene>
    <name evidence="2" type="ORF">BN2476_470038</name>
</gene>
<accession>A0A1N7SDY9</accession>
<keyword evidence="1" id="KW-0812">Transmembrane</keyword>